<accession>A0ABT6DKX4</accession>
<dbReference type="PANTHER" id="PTHR43065:SF10">
    <property type="entry name" value="PEROXIDE STRESS-ACTIVATED HISTIDINE KINASE MAK3"/>
    <property type="match status" value="1"/>
</dbReference>
<dbReference type="CDD" id="cd00082">
    <property type="entry name" value="HisKA"/>
    <property type="match status" value="1"/>
</dbReference>
<evidence type="ECO:0000256" key="6">
    <source>
        <dbReference type="ARBA" id="ARBA00022777"/>
    </source>
</evidence>
<evidence type="ECO:0000313" key="12">
    <source>
        <dbReference type="Proteomes" id="UP001152321"/>
    </source>
</evidence>
<dbReference type="EC" id="2.7.13.3" evidence="2"/>
<comment type="catalytic activity">
    <reaction evidence="1">
        <text>ATP + protein L-histidine = ADP + protein N-phospho-L-histidine.</text>
        <dbReference type="EC" id="2.7.13.3"/>
    </reaction>
</comment>
<gene>
    <name evidence="11" type="ORF">NWE73_14165</name>
</gene>
<keyword evidence="12" id="KW-1185">Reference proteome</keyword>
<evidence type="ECO:0000256" key="9">
    <source>
        <dbReference type="SAM" id="Phobius"/>
    </source>
</evidence>
<dbReference type="SMART" id="SM00387">
    <property type="entry name" value="HATPase_c"/>
    <property type="match status" value="1"/>
</dbReference>
<evidence type="ECO:0000256" key="2">
    <source>
        <dbReference type="ARBA" id="ARBA00012438"/>
    </source>
</evidence>
<dbReference type="Pfam" id="PF02518">
    <property type="entry name" value="HATPase_c"/>
    <property type="match status" value="1"/>
</dbReference>
<dbReference type="InterPro" id="IPR003661">
    <property type="entry name" value="HisK_dim/P_dom"/>
</dbReference>
<evidence type="ECO:0000256" key="1">
    <source>
        <dbReference type="ARBA" id="ARBA00000085"/>
    </source>
</evidence>
<keyword evidence="9" id="KW-0812">Transmembrane</keyword>
<dbReference type="Gene3D" id="3.30.565.10">
    <property type="entry name" value="Histidine kinase-like ATPase, C-terminal domain"/>
    <property type="match status" value="1"/>
</dbReference>
<feature type="transmembrane region" description="Helical" evidence="9">
    <location>
        <begin position="105"/>
        <end position="138"/>
    </location>
</feature>
<keyword evidence="3" id="KW-0597">Phosphoprotein</keyword>
<evidence type="ECO:0000256" key="3">
    <source>
        <dbReference type="ARBA" id="ARBA00022553"/>
    </source>
</evidence>
<dbReference type="Gene3D" id="3.30.450.20">
    <property type="entry name" value="PAS domain"/>
    <property type="match status" value="1"/>
</dbReference>
<dbReference type="RefSeq" id="WP_277578994.1">
    <property type="nucleotide sequence ID" value="NZ_JANRMI010000004.1"/>
</dbReference>
<keyword evidence="6" id="KW-0418">Kinase</keyword>
<reference evidence="11" key="1">
    <citation type="submission" date="2022-08" db="EMBL/GenBank/DDBJ databases">
        <title>Novel Bdellovibrio Species Isolated from Svalbard: Designation Bdellovibrio svalbardensis.</title>
        <authorList>
            <person name="Mitchell R.J."/>
            <person name="Choi S.Y."/>
        </authorList>
    </citation>
    <scope>NUCLEOTIDE SEQUENCE</scope>
    <source>
        <strain evidence="11">PAP01</strain>
    </source>
</reference>
<feature type="domain" description="Histidine kinase" evidence="10">
    <location>
        <begin position="318"/>
        <end position="526"/>
    </location>
</feature>
<evidence type="ECO:0000313" key="11">
    <source>
        <dbReference type="EMBL" id="MDG0817522.1"/>
    </source>
</evidence>
<dbReference type="InterPro" id="IPR035965">
    <property type="entry name" value="PAS-like_dom_sf"/>
</dbReference>
<dbReference type="InterPro" id="IPR036890">
    <property type="entry name" value="HATPase_C_sf"/>
</dbReference>
<dbReference type="PROSITE" id="PS50109">
    <property type="entry name" value="HIS_KIN"/>
    <property type="match status" value="1"/>
</dbReference>
<dbReference type="GO" id="GO:0005524">
    <property type="term" value="F:ATP binding"/>
    <property type="evidence" value="ECO:0007669"/>
    <property type="project" value="UniProtKB-KW"/>
</dbReference>
<dbReference type="PANTHER" id="PTHR43065">
    <property type="entry name" value="SENSOR HISTIDINE KINASE"/>
    <property type="match status" value="1"/>
</dbReference>
<dbReference type="InterPro" id="IPR036097">
    <property type="entry name" value="HisK_dim/P_sf"/>
</dbReference>
<dbReference type="SMART" id="SM00388">
    <property type="entry name" value="HisKA"/>
    <property type="match status" value="1"/>
</dbReference>
<dbReference type="SUPFAM" id="SSF55785">
    <property type="entry name" value="PYP-like sensor domain (PAS domain)"/>
    <property type="match status" value="1"/>
</dbReference>
<keyword evidence="5" id="KW-0547">Nucleotide-binding</keyword>
<proteinExistence type="predicted"/>
<evidence type="ECO:0000256" key="7">
    <source>
        <dbReference type="ARBA" id="ARBA00022840"/>
    </source>
</evidence>
<dbReference type="InterPro" id="IPR004358">
    <property type="entry name" value="Sig_transdc_His_kin-like_C"/>
</dbReference>
<comment type="caution">
    <text evidence="11">The sequence shown here is derived from an EMBL/GenBank/DDBJ whole genome shotgun (WGS) entry which is preliminary data.</text>
</comment>
<keyword evidence="8" id="KW-0902">Two-component regulatory system</keyword>
<name>A0ABT6DKX4_9BACT</name>
<organism evidence="11 12">
    <name type="scientific">Bdellovibrio svalbardensis</name>
    <dbReference type="NCBI Taxonomy" id="2972972"/>
    <lineage>
        <taxon>Bacteria</taxon>
        <taxon>Pseudomonadati</taxon>
        <taxon>Bdellovibrionota</taxon>
        <taxon>Bdellovibrionia</taxon>
        <taxon>Bdellovibrionales</taxon>
        <taxon>Pseudobdellovibrionaceae</taxon>
        <taxon>Bdellovibrio</taxon>
    </lineage>
</organism>
<sequence length="526" mass="58154">MRLSFALQNSKNKGLTVEFVRVSLFILILGVSVISALVQGSFVNWGVLGPFYGILTVALGLHIYWLASWEQTIEKPRVLFLGFVLDAFFISLLIFYFGVNQSLFLFLHLVNILLAGIACRGVGALTLALFTSIFFTLAALFSPEMKALNFFFLLVLNNIAFFSVAGLSGYLSEQLQTVGKELKKTGLSLRSAQELNQVLVNNIPSGMMSFTDSGEIVQANASAEAILEKSNLTQVNWSEIFPDIQMAEQTLYKGDVRYSLDPQQAAKILGMTISKVYSPELQAHLSIALFDDLTKVRQLEFAARQNEKLAAVGGLAAGIAHEIRNPLAGISGSIEMLTQTVNNDDDRKLMKIILREIDRLNNLITEFLDYSRPEVPPTDPVDLAPLLNEVLDAIKTDAKLRADIEQIREFDSNLVILGRRDKLKQVFLNIVLNSYQAMNEAKKPQLTVSASVEDKNLKVRIRDTGSGMSEATRKKMFEPFHTTKPKGTGLGLAVTHKILEGHGAQVFVESEQGVGTEFILTFPKAN</sequence>
<dbReference type="Gene3D" id="1.10.287.130">
    <property type="match status" value="1"/>
</dbReference>
<dbReference type="InterPro" id="IPR005467">
    <property type="entry name" value="His_kinase_dom"/>
</dbReference>
<evidence type="ECO:0000259" key="10">
    <source>
        <dbReference type="PROSITE" id="PS50109"/>
    </source>
</evidence>
<dbReference type="Pfam" id="PF00512">
    <property type="entry name" value="HisKA"/>
    <property type="match status" value="1"/>
</dbReference>
<keyword evidence="9" id="KW-1133">Transmembrane helix</keyword>
<feature type="transmembrane region" description="Helical" evidence="9">
    <location>
        <begin position="45"/>
        <end position="66"/>
    </location>
</feature>
<evidence type="ECO:0000256" key="4">
    <source>
        <dbReference type="ARBA" id="ARBA00022679"/>
    </source>
</evidence>
<dbReference type="SUPFAM" id="SSF55874">
    <property type="entry name" value="ATPase domain of HSP90 chaperone/DNA topoisomerase II/histidine kinase"/>
    <property type="match status" value="1"/>
</dbReference>
<dbReference type="PRINTS" id="PR00344">
    <property type="entry name" value="BCTRLSENSOR"/>
</dbReference>
<dbReference type="EMBL" id="JANRMI010000004">
    <property type="protein sequence ID" value="MDG0817522.1"/>
    <property type="molecule type" value="Genomic_DNA"/>
</dbReference>
<dbReference type="Proteomes" id="UP001152321">
    <property type="component" value="Unassembled WGS sequence"/>
</dbReference>
<keyword evidence="7 11" id="KW-0067">ATP-binding</keyword>
<dbReference type="InterPro" id="IPR003594">
    <property type="entry name" value="HATPase_dom"/>
</dbReference>
<evidence type="ECO:0000256" key="8">
    <source>
        <dbReference type="ARBA" id="ARBA00023012"/>
    </source>
</evidence>
<dbReference type="SUPFAM" id="SSF47384">
    <property type="entry name" value="Homodimeric domain of signal transducing histidine kinase"/>
    <property type="match status" value="1"/>
</dbReference>
<protein>
    <recommendedName>
        <fullName evidence="2">histidine kinase</fullName>
        <ecNumber evidence="2">2.7.13.3</ecNumber>
    </recommendedName>
</protein>
<keyword evidence="9" id="KW-0472">Membrane</keyword>
<evidence type="ECO:0000256" key="5">
    <source>
        <dbReference type="ARBA" id="ARBA00022741"/>
    </source>
</evidence>
<feature type="transmembrane region" description="Helical" evidence="9">
    <location>
        <begin position="78"/>
        <end position="99"/>
    </location>
</feature>
<keyword evidence="4" id="KW-0808">Transferase</keyword>
<feature type="transmembrane region" description="Helical" evidence="9">
    <location>
        <begin position="20"/>
        <end position="39"/>
    </location>
</feature>
<feature type="transmembrane region" description="Helical" evidence="9">
    <location>
        <begin position="150"/>
        <end position="171"/>
    </location>
</feature>